<evidence type="ECO:0000313" key="2">
    <source>
        <dbReference type="EMBL" id="GAA5482823.1"/>
    </source>
</evidence>
<evidence type="ECO:0008006" key="4">
    <source>
        <dbReference type="Google" id="ProtNLM"/>
    </source>
</evidence>
<dbReference type="RefSeq" id="WP_353566952.1">
    <property type="nucleotide sequence ID" value="NZ_BAABRI010000010.1"/>
</dbReference>
<organism evidence="2 3">
    <name type="scientific">Haloferula sargassicola</name>
    <dbReference type="NCBI Taxonomy" id="490096"/>
    <lineage>
        <taxon>Bacteria</taxon>
        <taxon>Pseudomonadati</taxon>
        <taxon>Verrucomicrobiota</taxon>
        <taxon>Verrucomicrobiia</taxon>
        <taxon>Verrucomicrobiales</taxon>
        <taxon>Verrucomicrobiaceae</taxon>
        <taxon>Haloferula</taxon>
    </lineage>
</organism>
<protein>
    <recommendedName>
        <fullName evidence="4">Cbb3-type cytochrome c oxidase subunit 3</fullName>
    </recommendedName>
</protein>
<proteinExistence type="predicted"/>
<keyword evidence="1" id="KW-0812">Transmembrane</keyword>
<comment type="caution">
    <text evidence="2">The sequence shown here is derived from an EMBL/GenBank/DDBJ whole genome shotgun (WGS) entry which is preliminary data.</text>
</comment>
<feature type="transmembrane region" description="Helical" evidence="1">
    <location>
        <begin position="12"/>
        <end position="34"/>
    </location>
</feature>
<dbReference type="Proteomes" id="UP001476282">
    <property type="component" value="Unassembled WGS sequence"/>
</dbReference>
<dbReference type="EMBL" id="BAABRI010000010">
    <property type="protein sequence ID" value="GAA5482823.1"/>
    <property type="molecule type" value="Genomic_DNA"/>
</dbReference>
<reference evidence="2 3" key="1">
    <citation type="submission" date="2024-02" db="EMBL/GenBank/DDBJ databases">
        <title>Haloferula sargassicola NBRC 104335.</title>
        <authorList>
            <person name="Ichikawa N."/>
            <person name="Katano-Makiyama Y."/>
            <person name="Hidaka K."/>
        </authorList>
    </citation>
    <scope>NUCLEOTIDE SEQUENCE [LARGE SCALE GENOMIC DNA]</scope>
    <source>
        <strain evidence="2 3">NBRC 104335</strain>
    </source>
</reference>
<keyword evidence="3" id="KW-1185">Reference proteome</keyword>
<keyword evidence="1" id="KW-0472">Membrane</keyword>
<keyword evidence="1" id="KW-1133">Transmembrane helix</keyword>
<accession>A0ABP9USL7</accession>
<sequence>MFKRIIYDDWMTIVPVIAFGIMFTVFIVSTIRALRIRPTERERLSSLPLDEQPGNKP</sequence>
<gene>
    <name evidence="2" type="ORF">Hsar01_02047</name>
</gene>
<evidence type="ECO:0000256" key="1">
    <source>
        <dbReference type="SAM" id="Phobius"/>
    </source>
</evidence>
<evidence type="ECO:0000313" key="3">
    <source>
        <dbReference type="Proteomes" id="UP001476282"/>
    </source>
</evidence>
<name>A0ABP9USL7_9BACT</name>